<dbReference type="AlphaFoldDB" id="A0A6J7K6Z6"/>
<proteinExistence type="predicted"/>
<gene>
    <name evidence="3" type="ORF">UFOPK3789_00700</name>
</gene>
<protein>
    <submittedName>
        <fullName evidence="3">Unannotated protein</fullName>
    </submittedName>
</protein>
<dbReference type="SUPFAM" id="SSF53822">
    <property type="entry name" value="Periplasmic binding protein-like I"/>
    <property type="match status" value="1"/>
</dbReference>
<evidence type="ECO:0000256" key="1">
    <source>
        <dbReference type="ARBA" id="ARBA00022729"/>
    </source>
</evidence>
<dbReference type="InterPro" id="IPR028082">
    <property type="entry name" value="Peripla_BP_I"/>
</dbReference>
<dbReference type="InterPro" id="IPR028081">
    <property type="entry name" value="Leu-bd"/>
</dbReference>
<accession>A0A6J7K6Z6</accession>
<dbReference type="Gene3D" id="3.40.50.2300">
    <property type="match status" value="2"/>
</dbReference>
<keyword evidence="1" id="KW-0732">Signal</keyword>
<name>A0A6J7K6Z6_9ZZZZ</name>
<sequence>MWPAGSKGGPAIERLEGYIEMSNQTQQRPHRDWSSRGLALAGALAFLTAGLGACSESGGNNAGGSGGLPGGGQACTKSSVVACIGDDTTLGKISHTPIVAKGEPILIGMINQEAGAAGAFPELSGADRAVVAFINNELGGVNGRPIQLEVCDTKFSPTGSIACAQQMVEKKVAAVTGGIDVFGDGIKILNDNGIPFVGGIPVSTASASVPTSFQFSGGIWGAFLAFADYSAKNLKAKTVSILYTDFGPITDGANTAKDALENLGVKVQMIPFPVITTDYLTPITEAVQSNPDAIIVGTADTGCVPSFRATEELKTKAALFFTGACAAPKILESAGESATEGAYFNIEQILPKPGTVDPDTSLYNFVLAKYQPRLDPAGAGTVAFRSSMNLYMQMKSLGAKATNRAAIIDAFRKSVDHPSFNGHSYTCDGKDFPGLPALCTSEEVIVQNVKGTLVPRTGWIDVGALVVR</sequence>
<dbReference type="EMBL" id="CAFBNL010000030">
    <property type="protein sequence ID" value="CAB4951225.1"/>
    <property type="molecule type" value="Genomic_DNA"/>
</dbReference>
<dbReference type="PANTHER" id="PTHR30483">
    <property type="entry name" value="LEUCINE-SPECIFIC-BINDING PROTEIN"/>
    <property type="match status" value="1"/>
</dbReference>
<dbReference type="PANTHER" id="PTHR30483:SF6">
    <property type="entry name" value="PERIPLASMIC BINDING PROTEIN OF ABC TRANSPORTER FOR NATURAL AMINO ACIDS"/>
    <property type="match status" value="1"/>
</dbReference>
<reference evidence="3" key="1">
    <citation type="submission" date="2020-05" db="EMBL/GenBank/DDBJ databases">
        <authorList>
            <person name="Chiriac C."/>
            <person name="Salcher M."/>
            <person name="Ghai R."/>
            <person name="Kavagutti S V."/>
        </authorList>
    </citation>
    <scope>NUCLEOTIDE SEQUENCE</scope>
</reference>
<dbReference type="InterPro" id="IPR051010">
    <property type="entry name" value="BCAA_transport"/>
</dbReference>
<feature type="domain" description="Leucine-binding protein" evidence="2">
    <location>
        <begin position="104"/>
        <end position="413"/>
    </location>
</feature>
<dbReference type="Pfam" id="PF13458">
    <property type="entry name" value="Peripla_BP_6"/>
    <property type="match status" value="1"/>
</dbReference>
<evidence type="ECO:0000313" key="3">
    <source>
        <dbReference type="EMBL" id="CAB4951225.1"/>
    </source>
</evidence>
<organism evidence="3">
    <name type="scientific">freshwater metagenome</name>
    <dbReference type="NCBI Taxonomy" id="449393"/>
    <lineage>
        <taxon>unclassified sequences</taxon>
        <taxon>metagenomes</taxon>
        <taxon>ecological metagenomes</taxon>
    </lineage>
</organism>
<evidence type="ECO:0000259" key="2">
    <source>
        <dbReference type="Pfam" id="PF13458"/>
    </source>
</evidence>